<dbReference type="Pfam" id="PF26061">
    <property type="entry name" value="DUF8021"/>
    <property type="match status" value="1"/>
</dbReference>
<feature type="region of interest" description="Disordered" evidence="1">
    <location>
        <begin position="204"/>
        <end position="223"/>
    </location>
</feature>
<accession>A0AAJ0BBK3</accession>
<comment type="caution">
    <text evidence="4">The sequence shown here is derived from an EMBL/GenBank/DDBJ whole genome shotgun (WGS) entry which is preliminary data.</text>
</comment>
<sequence>MVLFPVLGVLVLLETLATARAVGRATECSRTVLLAAADAYVAAQTAGKLDALDSVVAGNWTYEENNKVIDAKKSVAATRALKIDTRRTIVDTVLCATFTELIAASASPPYVIGTQIRHGSDGKVTLIDSVASTTGSWLFNANKTLQYAQQEKWDPIPEAKWDTRDAIQSAGDAYLDLWSSATAEAKVPWGTPCNRLEGGAYTGQGKPDDSCKAGIPSNHNQAPNSRRRYVIDQSMGSVSILCVWEHMMNAADSHEFRLENGKLRYVHTMTECGGKTCRL</sequence>
<evidence type="ECO:0000256" key="2">
    <source>
        <dbReference type="SAM" id="SignalP"/>
    </source>
</evidence>
<feature type="signal peptide" evidence="2">
    <location>
        <begin position="1"/>
        <end position="21"/>
    </location>
</feature>
<reference evidence="4" key="1">
    <citation type="submission" date="2023-06" db="EMBL/GenBank/DDBJ databases">
        <title>Genome-scale phylogeny and comparative genomics of the fungal order Sordariales.</title>
        <authorList>
            <consortium name="Lawrence Berkeley National Laboratory"/>
            <person name="Hensen N."/>
            <person name="Bonometti L."/>
            <person name="Westerberg I."/>
            <person name="Brannstrom I.O."/>
            <person name="Guillou S."/>
            <person name="Cros-Aarteil S."/>
            <person name="Calhoun S."/>
            <person name="Haridas S."/>
            <person name="Kuo A."/>
            <person name="Mondo S."/>
            <person name="Pangilinan J."/>
            <person name="Riley R."/>
            <person name="Labutti K."/>
            <person name="Andreopoulos B."/>
            <person name="Lipzen A."/>
            <person name="Chen C."/>
            <person name="Yanf M."/>
            <person name="Daum C."/>
            <person name="Ng V."/>
            <person name="Clum A."/>
            <person name="Steindorff A."/>
            <person name="Ohm R."/>
            <person name="Martin F."/>
            <person name="Silar P."/>
            <person name="Natvig D."/>
            <person name="Lalanne C."/>
            <person name="Gautier V."/>
            <person name="Ament-Velasquez S.L."/>
            <person name="Kruys A."/>
            <person name="Hutchinson M.I."/>
            <person name="Powell A.J."/>
            <person name="Barry K."/>
            <person name="Miller A.N."/>
            <person name="Grigoriev I.V."/>
            <person name="Debuchy R."/>
            <person name="Gladieux P."/>
            <person name="Thoren M.H."/>
            <person name="Johannesson H."/>
        </authorList>
    </citation>
    <scope>NUCLEOTIDE SEQUENCE</scope>
    <source>
        <strain evidence="4">PSN4</strain>
    </source>
</reference>
<proteinExistence type="predicted"/>
<evidence type="ECO:0000259" key="3">
    <source>
        <dbReference type="Pfam" id="PF26061"/>
    </source>
</evidence>
<evidence type="ECO:0000313" key="5">
    <source>
        <dbReference type="Proteomes" id="UP001239445"/>
    </source>
</evidence>
<feature type="domain" description="DUF8021" evidence="3">
    <location>
        <begin position="161"/>
        <end position="270"/>
    </location>
</feature>
<gene>
    <name evidence="4" type="ORF">QBC47DRAFT_403681</name>
</gene>
<dbReference type="Proteomes" id="UP001239445">
    <property type="component" value="Unassembled WGS sequence"/>
</dbReference>
<evidence type="ECO:0000256" key="1">
    <source>
        <dbReference type="SAM" id="MobiDB-lite"/>
    </source>
</evidence>
<protein>
    <recommendedName>
        <fullName evidence="3">DUF8021 domain-containing protein</fullName>
    </recommendedName>
</protein>
<dbReference type="InterPro" id="IPR058334">
    <property type="entry name" value="DUF8021"/>
</dbReference>
<organism evidence="4 5">
    <name type="scientific">Echria macrotheca</name>
    <dbReference type="NCBI Taxonomy" id="438768"/>
    <lineage>
        <taxon>Eukaryota</taxon>
        <taxon>Fungi</taxon>
        <taxon>Dikarya</taxon>
        <taxon>Ascomycota</taxon>
        <taxon>Pezizomycotina</taxon>
        <taxon>Sordariomycetes</taxon>
        <taxon>Sordariomycetidae</taxon>
        <taxon>Sordariales</taxon>
        <taxon>Schizotheciaceae</taxon>
        <taxon>Echria</taxon>
    </lineage>
</organism>
<keyword evidence="2" id="KW-0732">Signal</keyword>
<evidence type="ECO:0000313" key="4">
    <source>
        <dbReference type="EMBL" id="KAK1754294.1"/>
    </source>
</evidence>
<dbReference type="EMBL" id="MU839836">
    <property type="protein sequence ID" value="KAK1754294.1"/>
    <property type="molecule type" value="Genomic_DNA"/>
</dbReference>
<keyword evidence="5" id="KW-1185">Reference proteome</keyword>
<name>A0AAJ0BBK3_9PEZI</name>
<dbReference type="AlphaFoldDB" id="A0AAJ0BBK3"/>
<feature type="chain" id="PRO_5042513693" description="DUF8021 domain-containing protein" evidence="2">
    <location>
        <begin position="22"/>
        <end position="279"/>
    </location>
</feature>